<dbReference type="NCBIfam" id="NF011987">
    <property type="entry name" value="PRK15446.2-3"/>
    <property type="match status" value="1"/>
</dbReference>
<reference evidence="2" key="1">
    <citation type="submission" date="2019-08" db="EMBL/GenBank/DDBJ databases">
        <authorList>
            <person name="Kucharzyk K."/>
            <person name="Murdoch R.W."/>
            <person name="Higgins S."/>
            <person name="Loffler F."/>
        </authorList>
    </citation>
    <scope>NUCLEOTIDE SEQUENCE</scope>
</reference>
<dbReference type="PIRSF" id="PIRSF038971">
    <property type="entry name" value="PhnM"/>
    <property type="match status" value="1"/>
</dbReference>
<dbReference type="NCBIfam" id="TIGR02318">
    <property type="entry name" value="phosphono_phnM"/>
    <property type="match status" value="1"/>
</dbReference>
<dbReference type="EMBL" id="VSSQ01000549">
    <property type="protein sequence ID" value="MPL97321.1"/>
    <property type="molecule type" value="Genomic_DNA"/>
</dbReference>
<dbReference type="InterPro" id="IPR032466">
    <property type="entry name" value="Metal_Hydrolase"/>
</dbReference>
<dbReference type="Gene3D" id="3.20.20.140">
    <property type="entry name" value="Metal-dependent hydrolases"/>
    <property type="match status" value="1"/>
</dbReference>
<dbReference type="InterPro" id="IPR006680">
    <property type="entry name" value="Amidohydro-rel"/>
</dbReference>
<dbReference type="InterPro" id="IPR011059">
    <property type="entry name" value="Metal-dep_hydrolase_composite"/>
</dbReference>
<dbReference type="GO" id="GO:0016810">
    <property type="term" value="F:hydrolase activity, acting on carbon-nitrogen (but not peptide) bonds"/>
    <property type="evidence" value="ECO:0007669"/>
    <property type="project" value="InterPro"/>
</dbReference>
<dbReference type="NCBIfam" id="NF011984">
    <property type="entry name" value="PRK15446.1-5"/>
    <property type="match status" value="1"/>
</dbReference>
<dbReference type="PANTHER" id="PTHR43135:SF3">
    <property type="entry name" value="ALPHA-D-RIBOSE 1-METHYLPHOSPHONATE 5-TRIPHOSPHATE DIPHOSPHATASE"/>
    <property type="match status" value="1"/>
</dbReference>
<protein>
    <submittedName>
        <fullName evidence="2">Alpha-D-ribose 1-methylphosphonate 5-triphosphate diphosphatase</fullName>
        <ecNumber evidence="2">3.6.1.63</ecNumber>
    </submittedName>
</protein>
<dbReference type="Pfam" id="PF01979">
    <property type="entry name" value="Amidohydro_1"/>
    <property type="match status" value="1"/>
</dbReference>
<organism evidence="2">
    <name type="scientific">bioreactor metagenome</name>
    <dbReference type="NCBI Taxonomy" id="1076179"/>
    <lineage>
        <taxon>unclassified sequences</taxon>
        <taxon>metagenomes</taxon>
        <taxon>ecological metagenomes</taxon>
    </lineage>
</organism>
<evidence type="ECO:0000259" key="1">
    <source>
        <dbReference type="Pfam" id="PF01979"/>
    </source>
</evidence>
<dbReference type="NCBIfam" id="NF011990">
    <property type="entry name" value="PRK15446.2-6"/>
    <property type="match status" value="1"/>
</dbReference>
<keyword evidence="2" id="KW-0378">Hydrolase</keyword>
<dbReference type="InterPro" id="IPR012696">
    <property type="entry name" value="PhnM"/>
</dbReference>
<dbReference type="EC" id="3.6.1.63" evidence="2"/>
<dbReference type="InterPro" id="IPR051781">
    <property type="entry name" value="Metallo-dep_Hydrolase"/>
</dbReference>
<dbReference type="GO" id="GO:0019700">
    <property type="term" value="P:organic phosphonate catabolic process"/>
    <property type="evidence" value="ECO:0007669"/>
    <property type="project" value="InterPro"/>
</dbReference>
<proteinExistence type="predicted"/>
<dbReference type="SUPFAM" id="SSF51338">
    <property type="entry name" value="Composite domain of metallo-dependent hydrolases"/>
    <property type="match status" value="1"/>
</dbReference>
<comment type="caution">
    <text evidence="2">The sequence shown here is derived from an EMBL/GenBank/DDBJ whole genome shotgun (WGS) entry which is preliminary data.</text>
</comment>
<dbReference type="AlphaFoldDB" id="A0A644W0V1"/>
<gene>
    <name evidence="2" type="primary">phnM_1</name>
    <name evidence="2" type="ORF">SDC9_43510</name>
</gene>
<dbReference type="Gene3D" id="2.30.40.10">
    <property type="entry name" value="Urease, subunit C, domain 1"/>
    <property type="match status" value="1"/>
</dbReference>
<accession>A0A644W0V1</accession>
<sequence>MYLITNGQVVTETEILNNSEVLIDGENIVGIYASGTNKVTKLDTVINAEEGLIAPGFVDIHSDYIENMASPRPTSVLDFDISIRETEKILINQGITTMFHSLSFIGEDEFSVKPIRSPENVKALLEKIAQTHNRLHLIRHRFHARLEIDAVDNIEQIKQFILAGKVQLLSFMDHSPGQGQYRNLEIYRKTLKGYKKITDNEIDKVIAARQGSEKMTLAMIQDIAELAHRKNIAIASHDDDTLEKIEFLKQFGATISEFPITIEVAKAAKAAGMLTLVGAPNILLGGSHSGNMSAAQAINEGVVDILCSDYYPAALLHAIFIMHEQYGQDLAKMFRLVTLNPAVAVKMDREIGSIVPGKKADVLIINKIEGDFPVITCVMVDGKVITQTNYRV</sequence>
<dbReference type="SUPFAM" id="SSF51556">
    <property type="entry name" value="Metallo-dependent hydrolases"/>
    <property type="match status" value="1"/>
</dbReference>
<dbReference type="PANTHER" id="PTHR43135">
    <property type="entry name" value="ALPHA-D-RIBOSE 1-METHYLPHOSPHONATE 5-TRIPHOSPHATE DIPHOSPHATASE"/>
    <property type="match status" value="1"/>
</dbReference>
<name>A0A644W0V1_9ZZZZ</name>
<evidence type="ECO:0000313" key="2">
    <source>
        <dbReference type="EMBL" id="MPL97321.1"/>
    </source>
</evidence>
<feature type="domain" description="Amidohydrolase-related" evidence="1">
    <location>
        <begin position="53"/>
        <end position="384"/>
    </location>
</feature>